<sequence>MKEGSGVSVIPRQPAAAVSPGAAYLSPAMGVLTPSPFSFSVASSRWSSSRPSIHISILVLRAMVMVFSFASSLALAATMSDNNQDGFQEHTEFIYSFVVTTVIFFYSAYQLFKGISDISYRCVLISDKISDYLSFVLDQLSGYLLVSSSSVTAVALQNTSSSLKKAAIVSVSMSVAALLTTAVSAILSGYKLSKRIMWQSLMVTTRRIVVYVAMIMVREHHHETLRSGVIVVVRCAFDKCNGL</sequence>
<reference evidence="10" key="1">
    <citation type="submission" date="2023-04" db="EMBL/GenBank/DDBJ databases">
        <authorList>
            <person name="Vijverberg K."/>
            <person name="Xiong W."/>
            <person name="Schranz E."/>
        </authorList>
    </citation>
    <scope>NUCLEOTIDE SEQUENCE</scope>
</reference>
<evidence type="ECO:0000256" key="3">
    <source>
        <dbReference type="ARBA" id="ARBA00011489"/>
    </source>
</evidence>
<comment type="subcellular location">
    <subcellularLocation>
        <location evidence="1 8">Cell membrane</location>
        <topology evidence="1 8">Multi-pass membrane protein</topology>
    </subcellularLocation>
</comment>
<gene>
    <name evidence="10" type="ORF">LSALG_LOCUS14447</name>
</gene>
<dbReference type="PANTHER" id="PTHR33573:SF15">
    <property type="entry name" value="CASP-LIKE PROTEIN 4A4"/>
    <property type="match status" value="1"/>
</dbReference>
<evidence type="ECO:0000256" key="8">
    <source>
        <dbReference type="RuleBase" id="RU361233"/>
    </source>
</evidence>
<keyword evidence="4 8" id="KW-1003">Cell membrane</keyword>
<evidence type="ECO:0000256" key="5">
    <source>
        <dbReference type="ARBA" id="ARBA00022692"/>
    </source>
</evidence>
<comment type="subunit">
    <text evidence="3 8">Homodimer and heterodimers.</text>
</comment>
<evidence type="ECO:0000256" key="2">
    <source>
        <dbReference type="ARBA" id="ARBA00007651"/>
    </source>
</evidence>
<dbReference type="EMBL" id="OX465079">
    <property type="protein sequence ID" value="CAI9274364.1"/>
    <property type="molecule type" value="Genomic_DNA"/>
</dbReference>
<keyword evidence="5 8" id="KW-0812">Transmembrane</keyword>
<dbReference type="Proteomes" id="UP001177003">
    <property type="component" value="Chromosome 3"/>
</dbReference>
<dbReference type="GO" id="GO:0005886">
    <property type="term" value="C:plasma membrane"/>
    <property type="evidence" value="ECO:0007669"/>
    <property type="project" value="UniProtKB-SubCell"/>
</dbReference>
<feature type="transmembrane region" description="Helical" evidence="8">
    <location>
        <begin position="53"/>
        <end position="77"/>
    </location>
</feature>
<dbReference type="PANTHER" id="PTHR33573">
    <property type="entry name" value="CASP-LIKE PROTEIN 4A4"/>
    <property type="match status" value="1"/>
</dbReference>
<dbReference type="InterPro" id="IPR006702">
    <property type="entry name" value="CASP_dom"/>
</dbReference>
<accession>A0AA35YI50</accession>
<evidence type="ECO:0000256" key="1">
    <source>
        <dbReference type="ARBA" id="ARBA00004651"/>
    </source>
</evidence>
<evidence type="ECO:0000256" key="4">
    <source>
        <dbReference type="ARBA" id="ARBA00022475"/>
    </source>
</evidence>
<evidence type="ECO:0000256" key="6">
    <source>
        <dbReference type="ARBA" id="ARBA00022989"/>
    </source>
</evidence>
<dbReference type="AlphaFoldDB" id="A0AA35YI50"/>
<organism evidence="10 11">
    <name type="scientific">Lactuca saligna</name>
    <name type="common">Willowleaf lettuce</name>
    <dbReference type="NCBI Taxonomy" id="75948"/>
    <lineage>
        <taxon>Eukaryota</taxon>
        <taxon>Viridiplantae</taxon>
        <taxon>Streptophyta</taxon>
        <taxon>Embryophyta</taxon>
        <taxon>Tracheophyta</taxon>
        <taxon>Spermatophyta</taxon>
        <taxon>Magnoliopsida</taxon>
        <taxon>eudicotyledons</taxon>
        <taxon>Gunneridae</taxon>
        <taxon>Pentapetalae</taxon>
        <taxon>asterids</taxon>
        <taxon>campanulids</taxon>
        <taxon>Asterales</taxon>
        <taxon>Asteraceae</taxon>
        <taxon>Cichorioideae</taxon>
        <taxon>Cichorieae</taxon>
        <taxon>Lactucinae</taxon>
        <taxon>Lactuca</taxon>
    </lineage>
</organism>
<evidence type="ECO:0000259" key="9">
    <source>
        <dbReference type="Pfam" id="PF04535"/>
    </source>
</evidence>
<feature type="transmembrane region" description="Helical" evidence="8">
    <location>
        <begin position="93"/>
        <end position="112"/>
    </location>
</feature>
<proteinExistence type="inferred from homology"/>
<keyword evidence="7 8" id="KW-0472">Membrane</keyword>
<feature type="domain" description="Casparian strip membrane protein" evidence="9">
    <location>
        <begin position="52"/>
        <end position="154"/>
    </location>
</feature>
<protein>
    <recommendedName>
        <fullName evidence="8">CASP-like protein</fullName>
    </recommendedName>
</protein>
<dbReference type="Pfam" id="PF04535">
    <property type="entry name" value="CASP_dom"/>
    <property type="match status" value="1"/>
</dbReference>
<name>A0AA35YI50_LACSI</name>
<feature type="transmembrane region" description="Helical" evidence="8">
    <location>
        <begin position="132"/>
        <end position="156"/>
    </location>
</feature>
<keyword evidence="6 8" id="KW-1133">Transmembrane helix</keyword>
<evidence type="ECO:0000313" key="11">
    <source>
        <dbReference type="Proteomes" id="UP001177003"/>
    </source>
</evidence>
<evidence type="ECO:0000256" key="7">
    <source>
        <dbReference type="ARBA" id="ARBA00023136"/>
    </source>
</evidence>
<feature type="transmembrane region" description="Helical" evidence="8">
    <location>
        <begin position="168"/>
        <end position="190"/>
    </location>
</feature>
<evidence type="ECO:0000313" key="10">
    <source>
        <dbReference type="EMBL" id="CAI9274364.1"/>
    </source>
</evidence>
<keyword evidence="11" id="KW-1185">Reference proteome</keyword>
<comment type="similarity">
    <text evidence="2 8">Belongs to the Casparian strip membrane proteins (CASP) family.</text>
</comment>